<dbReference type="FunFam" id="3.10.150.10:FF:000008">
    <property type="entry name" value="Proliferating cell nuclear antigen"/>
    <property type="match status" value="1"/>
</dbReference>
<dbReference type="NCBIfam" id="TIGR00590">
    <property type="entry name" value="pcna"/>
    <property type="match status" value="1"/>
</dbReference>
<keyword evidence="4 8" id="KW-0238">DNA-binding</keyword>
<dbReference type="GO" id="GO:0003677">
    <property type="term" value="F:DNA binding"/>
    <property type="evidence" value="ECO:0007669"/>
    <property type="project" value="UniProtKB-KW"/>
</dbReference>
<dbReference type="PANTHER" id="PTHR11352:SF0">
    <property type="entry name" value="PROLIFERATING CELL NUCLEAR ANTIGEN"/>
    <property type="match status" value="1"/>
</dbReference>
<dbReference type="HAMAP" id="MF_00317">
    <property type="entry name" value="DNApol_clamp_arch"/>
    <property type="match status" value="1"/>
</dbReference>
<dbReference type="Pfam" id="PF00705">
    <property type="entry name" value="PCNA_N"/>
    <property type="match status" value="1"/>
</dbReference>
<dbReference type="Proteomes" id="UP000620104">
    <property type="component" value="Unassembled WGS sequence"/>
</dbReference>
<accession>A0A8H3TUU0</accession>
<feature type="region of interest" description="Disordered" evidence="9">
    <location>
        <begin position="186"/>
        <end position="294"/>
    </location>
</feature>
<keyword evidence="5 7" id="KW-0539">Nucleus</keyword>
<feature type="compositionally biased region" description="Basic residues" evidence="9">
    <location>
        <begin position="198"/>
        <end position="210"/>
    </location>
</feature>
<dbReference type="GO" id="GO:0006275">
    <property type="term" value="P:regulation of DNA replication"/>
    <property type="evidence" value="ECO:0007669"/>
    <property type="project" value="InterPro"/>
</dbReference>
<dbReference type="GO" id="GO:0043626">
    <property type="term" value="C:PCNA complex"/>
    <property type="evidence" value="ECO:0007669"/>
    <property type="project" value="TreeGrafter"/>
</dbReference>
<dbReference type="GO" id="GO:0030337">
    <property type="term" value="F:DNA polymerase processivity factor activity"/>
    <property type="evidence" value="ECO:0007669"/>
    <property type="project" value="InterPro"/>
</dbReference>
<comment type="function">
    <text evidence="7">This protein is an auxiliary protein of DNA polymerase delta and is involved in the control of eukaryotic DNA replication by increasing the polymerase's processivity during elongation of the leading strand.</text>
</comment>
<dbReference type="EMBL" id="BLZA01000021">
    <property type="protein sequence ID" value="GHJ87508.1"/>
    <property type="molecule type" value="Genomic_DNA"/>
</dbReference>
<dbReference type="PROSITE" id="PS01251">
    <property type="entry name" value="PCNA_1"/>
    <property type="match status" value="1"/>
</dbReference>
<dbReference type="CDD" id="cd00577">
    <property type="entry name" value="PCNA"/>
    <property type="match status" value="1"/>
</dbReference>
<keyword evidence="3 8" id="KW-0235">DNA replication</keyword>
<evidence type="ECO:0000256" key="5">
    <source>
        <dbReference type="ARBA" id="ARBA00023242"/>
    </source>
</evidence>
<feature type="domain" description="Proliferating cell nuclear antigen PCNA C-terminal" evidence="11">
    <location>
        <begin position="292"/>
        <end position="357"/>
    </location>
</feature>
<dbReference type="InterPro" id="IPR022649">
    <property type="entry name" value="Pr_cel_nuc_antig_C"/>
</dbReference>
<dbReference type="Gene3D" id="3.10.150.10">
    <property type="entry name" value="DNA Polymerase III, subunit A, domain 2"/>
    <property type="match status" value="3"/>
</dbReference>
<evidence type="ECO:0000256" key="6">
    <source>
        <dbReference type="ARBA" id="ARBA00054163"/>
    </source>
</evidence>
<evidence type="ECO:0000256" key="1">
    <source>
        <dbReference type="ARBA" id="ARBA00004123"/>
    </source>
</evidence>
<evidence type="ECO:0000256" key="9">
    <source>
        <dbReference type="SAM" id="MobiDB-lite"/>
    </source>
</evidence>
<name>A0A8H3TUU0_9TREE</name>
<evidence type="ECO:0000256" key="8">
    <source>
        <dbReference type="RuleBase" id="RU003671"/>
    </source>
</evidence>
<dbReference type="AlphaFoldDB" id="A0A8H3TUU0"/>
<dbReference type="PROSITE" id="PS00293">
    <property type="entry name" value="PCNA_2"/>
    <property type="match status" value="1"/>
</dbReference>
<feature type="compositionally biased region" description="Acidic residues" evidence="9">
    <location>
        <begin position="230"/>
        <end position="265"/>
    </location>
</feature>
<comment type="subcellular location">
    <subcellularLocation>
        <location evidence="1 7">Nucleus</location>
    </subcellularLocation>
</comment>
<evidence type="ECO:0000256" key="7">
    <source>
        <dbReference type="RuleBase" id="RU000641"/>
    </source>
</evidence>
<feature type="domain" description="Proliferating cell nuclear antigen PCNA C-terminal" evidence="11">
    <location>
        <begin position="127"/>
        <end position="184"/>
    </location>
</feature>
<dbReference type="PRINTS" id="PR00339">
    <property type="entry name" value="PCNACYCLIN"/>
</dbReference>
<proteinExistence type="inferred from homology"/>
<evidence type="ECO:0000259" key="11">
    <source>
        <dbReference type="Pfam" id="PF02747"/>
    </source>
</evidence>
<evidence type="ECO:0000259" key="10">
    <source>
        <dbReference type="Pfam" id="PF00705"/>
    </source>
</evidence>
<evidence type="ECO:0000256" key="2">
    <source>
        <dbReference type="ARBA" id="ARBA00010462"/>
    </source>
</evidence>
<dbReference type="PANTHER" id="PTHR11352">
    <property type="entry name" value="PROLIFERATING CELL NUCLEAR ANTIGEN"/>
    <property type="match status" value="1"/>
</dbReference>
<evidence type="ECO:0000256" key="4">
    <source>
        <dbReference type="ARBA" id="ARBA00023125"/>
    </source>
</evidence>
<comment type="caution">
    <text evidence="12">The sequence shown here is derived from an EMBL/GenBank/DDBJ whole genome shotgun (WGS) entry which is preliminary data.</text>
</comment>
<dbReference type="GO" id="GO:0006298">
    <property type="term" value="P:mismatch repair"/>
    <property type="evidence" value="ECO:0007669"/>
    <property type="project" value="TreeGrafter"/>
</dbReference>
<dbReference type="SUPFAM" id="SSF55979">
    <property type="entry name" value="DNA clamp"/>
    <property type="match status" value="2"/>
</dbReference>
<sequence>MLEARLASATVLKKLLDAIKELVTDCNLEANEDGIGLQAMDNSHVALVTVQLEANEFDSYRCDRNMPLGVNLGSLTKILKCAKDNDVVTIKASDDADSLTLLFESPNSDRIGEYDMKLMDIDQEHLGIPDTQYDATITFSSTEFARICRDLSALGESVKIEVDKQGIRFTADGEIGNGSVLLKHSAGRGAVRAPPASRSRKAAKPKVKKEAKRDPDDEEEGSEPDVANVESDEEDVKPDVQEEEEEKPEVDEDDEDEEEQEDDEAEQPKKRKAGAVAKKETNGRAKKAKDGEDDGEAGVSIILQQSVSLTFSLKYLLNFAKSAPLSKQVTLNMSNEVPLLVAFEFEQGHINYYLAPKIGDD</sequence>
<dbReference type="InterPro" id="IPR046938">
    <property type="entry name" value="DNA_clamp_sf"/>
</dbReference>
<evidence type="ECO:0000313" key="12">
    <source>
        <dbReference type="EMBL" id="GHJ87508.1"/>
    </source>
</evidence>
<feature type="domain" description="Proliferating cell nuclear antigen PCNA N-terminal" evidence="10">
    <location>
        <begin position="1"/>
        <end position="124"/>
    </location>
</feature>
<feature type="compositionally biased region" description="Low complexity" evidence="9">
    <location>
        <begin position="187"/>
        <end position="197"/>
    </location>
</feature>
<dbReference type="InterPro" id="IPR022648">
    <property type="entry name" value="Pr_cel_nuc_antig_N"/>
</dbReference>
<dbReference type="GO" id="GO:0006273">
    <property type="term" value="P:lagging strand elongation"/>
    <property type="evidence" value="ECO:0007669"/>
    <property type="project" value="UniProtKB-ARBA"/>
</dbReference>
<dbReference type="GO" id="GO:0006272">
    <property type="term" value="P:leading strand elongation"/>
    <property type="evidence" value="ECO:0007669"/>
    <property type="project" value="TreeGrafter"/>
</dbReference>
<keyword evidence="13" id="KW-1185">Reference proteome</keyword>
<dbReference type="InterPro" id="IPR000730">
    <property type="entry name" value="Pr_cel_nuc_antig"/>
</dbReference>
<dbReference type="Pfam" id="PF02747">
    <property type="entry name" value="PCNA_C"/>
    <property type="match status" value="2"/>
</dbReference>
<protein>
    <recommendedName>
        <fullName evidence="7">DNA sliding clamp PCNA</fullName>
    </recommendedName>
</protein>
<comment type="similarity">
    <text evidence="2 8">Belongs to the PCNA family.</text>
</comment>
<dbReference type="InterPro" id="IPR022659">
    <property type="entry name" value="Pr_cel_nuc_antig_CS"/>
</dbReference>
<evidence type="ECO:0000313" key="13">
    <source>
        <dbReference type="Proteomes" id="UP000620104"/>
    </source>
</evidence>
<dbReference type="GO" id="GO:0070987">
    <property type="term" value="P:error-free translesion synthesis"/>
    <property type="evidence" value="ECO:0007669"/>
    <property type="project" value="UniProtKB-ARBA"/>
</dbReference>
<evidence type="ECO:0000256" key="3">
    <source>
        <dbReference type="ARBA" id="ARBA00022705"/>
    </source>
</evidence>
<comment type="function">
    <text evidence="6">This protein is an auxiliary protein of DNA polymerase delta and is involved in the control of eukaryotic DNA replication by increasing the polymerase's processibility during elongation of the leading strand. Involved in DNA repair.</text>
</comment>
<dbReference type="OrthoDB" id="534348at2759"/>
<reference evidence="12" key="1">
    <citation type="submission" date="2020-07" db="EMBL/GenBank/DDBJ databases">
        <title>Draft Genome Sequence of a Deep-Sea Yeast, Naganishia (Cryptococcus) liquefaciens strain N6.</title>
        <authorList>
            <person name="Han Y.W."/>
            <person name="Kajitani R."/>
            <person name="Morimoto H."/>
            <person name="Parhat M."/>
            <person name="Tsubouchi H."/>
            <person name="Bakenova O."/>
            <person name="Ogata M."/>
            <person name="Argunhan B."/>
            <person name="Aoki R."/>
            <person name="Kajiwara S."/>
            <person name="Itoh T."/>
            <person name="Iwasaki H."/>
        </authorList>
    </citation>
    <scope>NUCLEOTIDE SEQUENCE</scope>
    <source>
        <strain evidence="12">N6</strain>
    </source>
</reference>
<gene>
    <name evidence="12" type="ORF">NliqN6_3910</name>
</gene>
<dbReference type="FunFam" id="3.10.150.10:FF:000006">
    <property type="entry name" value="Proliferating cell nuclear antigen"/>
    <property type="match status" value="1"/>
</dbReference>
<organism evidence="12 13">
    <name type="scientific">Naganishia liquefaciens</name>
    <dbReference type="NCBI Taxonomy" id="104408"/>
    <lineage>
        <taxon>Eukaryota</taxon>
        <taxon>Fungi</taxon>
        <taxon>Dikarya</taxon>
        <taxon>Basidiomycota</taxon>
        <taxon>Agaricomycotina</taxon>
        <taxon>Tremellomycetes</taxon>
        <taxon>Filobasidiales</taxon>
        <taxon>Filobasidiaceae</taxon>
        <taxon>Naganishia</taxon>
    </lineage>
</organism>